<feature type="chain" id="PRO_5014793323" evidence="1">
    <location>
        <begin position="22"/>
        <end position="741"/>
    </location>
</feature>
<dbReference type="NCBIfam" id="TIGR00254">
    <property type="entry name" value="GGDEF"/>
    <property type="match status" value="1"/>
</dbReference>
<accession>A0A2N0D646</accession>
<dbReference type="PROSITE" id="PS50883">
    <property type="entry name" value="EAL"/>
    <property type="match status" value="1"/>
</dbReference>
<dbReference type="SMART" id="SM00267">
    <property type="entry name" value="GGDEF"/>
    <property type="match status" value="1"/>
</dbReference>
<feature type="domain" description="GGDEF" evidence="3">
    <location>
        <begin position="332"/>
        <end position="462"/>
    </location>
</feature>
<evidence type="ECO:0000256" key="1">
    <source>
        <dbReference type="SAM" id="SignalP"/>
    </source>
</evidence>
<evidence type="ECO:0000259" key="3">
    <source>
        <dbReference type="PROSITE" id="PS50887"/>
    </source>
</evidence>
<dbReference type="Pfam" id="PF00563">
    <property type="entry name" value="EAL"/>
    <property type="match status" value="1"/>
</dbReference>
<dbReference type="AlphaFoldDB" id="A0A2N0D646"/>
<dbReference type="CDD" id="cd01948">
    <property type="entry name" value="EAL"/>
    <property type="match status" value="1"/>
</dbReference>
<dbReference type="SMART" id="SM00052">
    <property type="entry name" value="EAL"/>
    <property type="match status" value="1"/>
</dbReference>
<feature type="domain" description="EAL" evidence="2">
    <location>
        <begin position="471"/>
        <end position="721"/>
    </location>
</feature>
<dbReference type="Gene3D" id="3.30.70.270">
    <property type="match status" value="1"/>
</dbReference>
<dbReference type="Pfam" id="PF05228">
    <property type="entry name" value="CHASE4"/>
    <property type="match status" value="1"/>
</dbReference>
<reference evidence="4 5" key="2">
    <citation type="submission" date="2017-12" db="EMBL/GenBank/DDBJ databases">
        <title>Genome sequence of Rhizobium sullae HCNT1 isolated from Sulla coronaria nodules and featuring peculiar denitrification phenotypes.</title>
        <authorList>
            <person name="De Diego-Diaz B."/>
            <person name="Treu L."/>
            <person name="Campanaro S."/>
            <person name="Da Silva Duarte V."/>
            <person name="Basaglia M."/>
            <person name="Favaro L."/>
            <person name="Casella S."/>
            <person name="Squartini A."/>
        </authorList>
    </citation>
    <scope>NUCLEOTIDE SEQUENCE [LARGE SCALE GENOMIC DNA]</scope>
    <source>
        <strain evidence="4 5">HCNT1</strain>
    </source>
</reference>
<dbReference type="InterPro" id="IPR007892">
    <property type="entry name" value="CHASE4"/>
</dbReference>
<evidence type="ECO:0000313" key="4">
    <source>
        <dbReference type="EMBL" id="PKA41571.1"/>
    </source>
</evidence>
<dbReference type="InterPro" id="IPR000160">
    <property type="entry name" value="GGDEF_dom"/>
</dbReference>
<dbReference type="Proteomes" id="UP000232164">
    <property type="component" value="Unassembled WGS sequence"/>
</dbReference>
<gene>
    <name evidence="4" type="ORF">CWR43_22080</name>
</gene>
<keyword evidence="1" id="KW-0732">Signal</keyword>
<reference evidence="4 5" key="1">
    <citation type="submission" date="2017-11" db="EMBL/GenBank/DDBJ databases">
        <authorList>
            <person name="Han C.G."/>
        </authorList>
    </citation>
    <scope>NUCLEOTIDE SEQUENCE [LARGE SCALE GENOMIC DNA]</scope>
    <source>
        <strain evidence="4 5">HCNT1</strain>
    </source>
</reference>
<dbReference type="Pfam" id="PF00990">
    <property type="entry name" value="GGDEF"/>
    <property type="match status" value="1"/>
</dbReference>
<comment type="caution">
    <text evidence="4">The sequence shown here is derived from an EMBL/GenBank/DDBJ whole genome shotgun (WGS) entry which is preliminary data.</text>
</comment>
<dbReference type="PROSITE" id="PS50887">
    <property type="entry name" value="GGDEF"/>
    <property type="match status" value="1"/>
</dbReference>
<evidence type="ECO:0000313" key="5">
    <source>
        <dbReference type="Proteomes" id="UP000232164"/>
    </source>
</evidence>
<dbReference type="SUPFAM" id="SSF55073">
    <property type="entry name" value="Nucleotide cyclase"/>
    <property type="match status" value="1"/>
</dbReference>
<organism evidence="4 5">
    <name type="scientific">Rhizobium sullae</name>
    <name type="common">Rhizobium hedysari</name>
    <dbReference type="NCBI Taxonomy" id="50338"/>
    <lineage>
        <taxon>Bacteria</taxon>
        <taxon>Pseudomonadati</taxon>
        <taxon>Pseudomonadota</taxon>
        <taxon>Alphaproteobacteria</taxon>
        <taxon>Hyphomicrobiales</taxon>
        <taxon>Rhizobiaceae</taxon>
        <taxon>Rhizobium/Agrobacterium group</taxon>
        <taxon>Rhizobium</taxon>
    </lineage>
</organism>
<dbReference type="PANTHER" id="PTHR44757">
    <property type="entry name" value="DIGUANYLATE CYCLASE DGCP"/>
    <property type="match status" value="1"/>
</dbReference>
<dbReference type="InterPro" id="IPR043128">
    <property type="entry name" value="Rev_trsase/Diguanyl_cyclase"/>
</dbReference>
<dbReference type="EMBL" id="PIQN01000017">
    <property type="protein sequence ID" value="PKA41571.1"/>
    <property type="molecule type" value="Genomic_DNA"/>
</dbReference>
<dbReference type="InterPro" id="IPR029787">
    <property type="entry name" value="Nucleotide_cyclase"/>
</dbReference>
<dbReference type="CDD" id="cd01949">
    <property type="entry name" value="GGDEF"/>
    <property type="match status" value="1"/>
</dbReference>
<dbReference type="InterPro" id="IPR001633">
    <property type="entry name" value="EAL_dom"/>
</dbReference>
<protein>
    <submittedName>
        <fullName evidence="4">Bifunctional diguanylate cyclase/phosphodiesterase</fullName>
    </submittedName>
</protein>
<dbReference type="PANTHER" id="PTHR44757:SF2">
    <property type="entry name" value="BIOFILM ARCHITECTURE MAINTENANCE PROTEIN MBAA"/>
    <property type="match status" value="1"/>
</dbReference>
<name>A0A2N0D646_RHISU</name>
<dbReference type="Gene3D" id="3.20.20.450">
    <property type="entry name" value="EAL domain"/>
    <property type="match status" value="1"/>
</dbReference>
<dbReference type="InterPro" id="IPR052155">
    <property type="entry name" value="Biofilm_reg_signaling"/>
</dbReference>
<dbReference type="InterPro" id="IPR035919">
    <property type="entry name" value="EAL_sf"/>
</dbReference>
<dbReference type="STRING" id="1041146.GCA_000427985_06915"/>
<dbReference type="SUPFAM" id="SSF141868">
    <property type="entry name" value="EAL domain-like"/>
    <property type="match status" value="1"/>
</dbReference>
<sequence length="741" mass="80270">MKHPRLRAVFLLLILPAAASASIWAALAIMIGVATGATDEASIGRQRHLAEIVVAKLQEGVAHDQESVTVWDDAVRKVAAGDQDWMEMNLGKWMFTYFQHERAFVVAPDGSAIYAFASDEADPKEAFRQMHDIVLPLAQKLRRRLVIGDQSGVSDQVLSIGESELALVNGHPSVVSVKPIVSDSGDIEQDPARVNLHVAVRYLDGNFLSGMEQEYMFDDLRFAWARSNDDGRSYAKLKNATGSDFGYFSWRPFAPGAAVAASVGPTVAIAGIAVFAAMNAMGGAVLLRSRRLQRSRAELEHLAAHDGLTGLVNRSEFQRHLSQSFASSVPGQSTAVLFIDLDRFKQVNDMLGHAAGDALLVAVAGRLHDVCSGSLVARLGGDEFTVVLKNVCEENVAAVCEHILEAMGRPFEMDGGPISIGASIGVAIAESGMAASELTRKADIALYNAKGAGRNCYAIFGAHMEELLQTRREIEYDLRRAVAEGEGLLLHFQPVYAADNGALCGAEALLRWHDPIRGSVGPDVFIPIAEECGLMNSLGEFVLRETCLAAQRWPALKIAMNASPKELRGDGYPLKVMSMLNHYGINPEQIEIEITEGTLLDSGGQCQRNIETLRSAGVHFALDDFGTGFSSFGRLQNVKVDRIKIDKSFIDRFGKEEEGQAIVEAMIGLARAKGLKTTAEGVETEDQRVALKELGCDHLQGYLLSRPLSKEQFDELVGGNVVNLRLSKISTLAHASSSQTE</sequence>
<feature type="signal peptide" evidence="1">
    <location>
        <begin position="1"/>
        <end position="21"/>
    </location>
</feature>
<evidence type="ECO:0000259" key="2">
    <source>
        <dbReference type="PROSITE" id="PS50883"/>
    </source>
</evidence>
<proteinExistence type="predicted"/>